<dbReference type="AlphaFoldDB" id="E9SC06"/>
<dbReference type="EMBL" id="ADKM02000075">
    <property type="protein sequence ID" value="EGC03152.1"/>
    <property type="molecule type" value="Genomic_DNA"/>
</dbReference>
<name>E9SC06_RUMAL</name>
<dbReference type="Proteomes" id="UP000004259">
    <property type="component" value="Unassembled WGS sequence"/>
</dbReference>
<dbReference type="PANTHER" id="PTHR48081">
    <property type="entry name" value="AB HYDROLASE SUPERFAMILY PROTEIN C4A8.06C"/>
    <property type="match status" value="1"/>
</dbReference>
<evidence type="ECO:0000313" key="4">
    <source>
        <dbReference type="Proteomes" id="UP000004259"/>
    </source>
</evidence>
<organism evidence="3 4">
    <name type="scientific">Ruminococcus albus 8</name>
    <dbReference type="NCBI Taxonomy" id="246199"/>
    <lineage>
        <taxon>Bacteria</taxon>
        <taxon>Bacillati</taxon>
        <taxon>Bacillota</taxon>
        <taxon>Clostridia</taxon>
        <taxon>Eubacteriales</taxon>
        <taxon>Oscillospiraceae</taxon>
        <taxon>Ruminococcus</taxon>
    </lineage>
</organism>
<reference evidence="3 4" key="1">
    <citation type="submission" date="2011-02" db="EMBL/GenBank/DDBJ databases">
        <authorList>
            <person name="Nelson K.E."/>
            <person name="Sutton G."/>
            <person name="Torralba M."/>
            <person name="Durkin S."/>
            <person name="Harkins D."/>
            <person name="Montgomery R."/>
            <person name="Ziemer C."/>
            <person name="Klaassens E."/>
            <person name="Ocuiv P."/>
            <person name="Morrison M."/>
        </authorList>
    </citation>
    <scope>NUCLEOTIDE SEQUENCE [LARGE SCALE GENOMIC DNA]</scope>
    <source>
        <strain evidence="3 4">8</strain>
    </source>
</reference>
<comment type="caution">
    <text evidence="3">The sequence shown here is derived from an EMBL/GenBank/DDBJ whole genome shotgun (WGS) entry which is preliminary data.</text>
</comment>
<dbReference type="SUPFAM" id="SSF53474">
    <property type="entry name" value="alpha/beta-Hydrolases"/>
    <property type="match status" value="1"/>
</dbReference>
<evidence type="ECO:0000259" key="2">
    <source>
        <dbReference type="Pfam" id="PF20434"/>
    </source>
</evidence>
<gene>
    <name evidence="3" type="ORF">CUS_6822</name>
</gene>
<dbReference type="OrthoDB" id="9794725at2"/>
<dbReference type="InterPro" id="IPR049492">
    <property type="entry name" value="BD-FAE-like_dom"/>
</dbReference>
<proteinExistence type="predicted"/>
<feature type="domain" description="BD-FAE-like" evidence="2">
    <location>
        <begin position="40"/>
        <end position="220"/>
    </location>
</feature>
<dbReference type="RefSeq" id="WP_002849289.1">
    <property type="nucleotide sequence ID" value="NZ_ADKM02000075.1"/>
</dbReference>
<dbReference type="InterPro" id="IPR050300">
    <property type="entry name" value="GDXG_lipolytic_enzyme"/>
</dbReference>
<keyword evidence="4" id="KW-1185">Reference proteome</keyword>
<keyword evidence="1" id="KW-0378">Hydrolase</keyword>
<accession>E9SC06</accession>
<dbReference type="STRING" id="246199.CUS_6822"/>
<dbReference type="InterPro" id="IPR029058">
    <property type="entry name" value="AB_hydrolase_fold"/>
</dbReference>
<dbReference type="eggNOG" id="COG0657">
    <property type="taxonomic scope" value="Bacteria"/>
</dbReference>
<sequence>MAKEIIELKVDYEKAGIKDIGDKPTLECYYSTLTEEIGRKKHRALIICPGGGYDYCSEREAEPIAFRFIAHGISCFVLRYTCQRAFPQDALECAAAVKYVRENAAKYDIDPNKIAVMGFSAGGHLAATMANLWNSEILTKPLGCTPEDIKVNASVLCYAVLTSEPEFTHEGSIQNLLRGRENDQELRDFLAMEKRVGAHTPPTFLWHCADDGCVRVQNSLFYMTSLAKYWIPFESHIYEHGGHGLGLCDETTATWEGHIQPVAAAWADAAIKWLLRL</sequence>
<evidence type="ECO:0000256" key="1">
    <source>
        <dbReference type="ARBA" id="ARBA00022801"/>
    </source>
</evidence>
<dbReference type="PANTHER" id="PTHR48081:SF6">
    <property type="entry name" value="PEPTIDASE S9 PROLYL OLIGOPEPTIDASE CATALYTIC DOMAIN-CONTAINING PROTEIN"/>
    <property type="match status" value="1"/>
</dbReference>
<dbReference type="GO" id="GO:0016787">
    <property type="term" value="F:hydrolase activity"/>
    <property type="evidence" value="ECO:0007669"/>
    <property type="project" value="UniProtKB-KW"/>
</dbReference>
<evidence type="ECO:0000313" key="3">
    <source>
        <dbReference type="EMBL" id="EGC03152.1"/>
    </source>
</evidence>
<dbReference type="Gene3D" id="3.40.50.1820">
    <property type="entry name" value="alpha/beta hydrolase"/>
    <property type="match status" value="1"/>
</dbReference>
<dbReference type="Pfam" id="PF20434">
    <property type="entry name" value="BD-FAE"/>
    <property type="match status" value="1"/>
</dbReference>
<protein>
    <recommendedName>
        <fullName evidence="2">BD-FAE-like domain-containing protein</fullName>
    </recommendedName>
</protein>